<accession>A0ABT1IUA1</accession>
<keyword evidence="2" id="KW-0648">Protein biosynthesis</keyword>
<evidence type="ECO:0000256" key="1">
    <source>
        <dbReference type="SAM" id="MobiDB-lite"/>
    </source>
</evidence>
<keyword evidence="2" id="KW-0251">Elongation factor</keyword>
<dbReference type="Gene3D" id="1.10.287.1060">
    <property type="entry name" value="ESAT-6-like"/>
    <property type="match status" value="1"/>
</dbReference>
<evidence type="ECO:0000313" key="2">
    <source>
        <dbReference type="EMBL" id="MCP2308518.1"/>
    </source>
</evidence>
<gene>
    <name evidence="2" type="ORF">FHR36_001642</name>
</gene>
<protein>
    <submittedName>
        <fullName evidence="2">Transcription elongation factor</fullName>
    </submittedName>
</protein>
<organism evidence="2 3">
    <name type="scientific">Kitasatospora paracochleata</name>
    <dbReference type="NCBI Taxonomy" id="58354"/>
    <lineage>
        <taxon>Bacteria</taxon>
        <taxon>Bacillati</taxon>
        <taxon>Actinomycetota</taxon>
        <taxon>Actinomycetes</taxon>
        <taxon>Kitasatosporales</taxon>
        <taxon>Streptomycetaceae</taxon>
        <taxon>Kitasatospora</taxon>
    </lineage>
</organism>
<dbReference type="SUPFAM" id="SSF140453">
    <property type="entry name" value="EsxAB dimer-like"/>
    <property type="match status" value="1"/>
</dbReference>
<evidence type="ECO:0000313" key="3">
    <source>
        <dbReference type="Proteomes" id="UP001206483"/>
    </source>
</evidence>
<name>A0ABT1IUA1_9ACTN</name>
<dbReference type="GO" id="GO:0003746">
    <property type="term" value="F:translation elongation factor activity"/>
    <property type="evidence" value="ECO:0007669"/>
    <property type="project" value="UniProtKB-KW"/>
</dbReference>
<comment type="caution">
    <text evidence="2">The sequence shown here is derived from an EMBL/GenBank/DDBJ whole genome shotgun (WGS) entry which is preliminary data.</text>
</comment>
<keyword evidence="3" id="KW-1185">Reference proteome</keyword>
<reference evidence="2 3" key="1">
    <citation type="submission" date="2022-06" db="EMBL/GenBank/DDBJ databases">
        <title>Sequencing the genomes of 1000 actinobacteria strains.</title>
        <authorList>
            <person name="Klenk H.-P."/>
        </authorList>
    </citation>
    <scope>NUCLEOTIDE SEQUENCE [LARGE SCALE GENOMIC DNA]</scope>
    <source>
        <strain evidence="2 3">DSM 41656</strain>
    </source>
</reference>
<dbReference type="EMBL" id="JAMZDX010000002">
    <property type="protein sequence ID" value="MCP2308518.1"/>
    <property type="molecule type" value="Genomic_DNA"/>
</dbReference>
<sequence>MNDIHIRTAGLHTAAEAVRGSSSQLGTKSGHWLDGSLTAAAKHPGFASGPALRDCADAWQTHMASVVGQLHTYADQLRDSAHSYDSAEQESVRRLDLASRDLNGGA</sequence>
<feature type="compositionally biased region" description="Basic and acidic residues" evidence="1">
    <location>
        <begin position="90"/>
        <end position="99"/>
    </location>
</feature>
<feature type="region of interest" description="Disordered" evidence="1">
    <location>
        <begin position="84"/>
        <end position="106"/>
    </location>
</feature>
<proteinExistence type="predicted"/>
<dbReference type="InterPro" id="IPR036689">
    <property type="entry name" value="ESAT-6-like_sf"/>
</dbReference>
<dbReference type="RefSeq" id="WP_253795242.1">
    <property type="nucleotide sequence ID" value="NZ_BAAAUB010000011.1"/>
</dbReference>
<dbReference type="Proteomes" id="UP001206483">
    <property type="component" value="Unassembled WGS sequence"/>
</dbReference>